<dbReference type="InterPro" id="IPR013321">
    <property type="entry name" value="Arc_rbn_hlx_hlx"/>
</dbReference>
<dbReference type="RefSeq" id="WP_114671461.1">
    <property type="nucleotide sequence ID" value="NZ_CP031158.1"/>
</dbReference>
<sequence length="81" mass="9314">MKTAISLTDELFEAVETNAKKLGVSRSQFFAMGAEKLIRQLEAEEITAAYNRVYSAEYGEDPETAEFRKEAARRSFERTEW</sequence>
<evidence type="ECO:0000313" key="1">
    <source>
        <dbReference type="EMBL" id="AXG98445.1"/>
    </source>
</evidence>
<protein>
    <submittedName>
        <fullName evidence="1">ChpI protein</fullName>
    </submittedName>
</protein>
<dbReference type="Proteomes" id="UP000253744">
    <property type="component" value="Chromosome"/>
</dbReference>
<accession>A0A345IFH3</accession>
<dbReference type="EMBL" id="CP031158">
    <property type="protein sequence ID" value="AXG98445.1"/>
    <property type="molecule type" value="Genomic_DNA"/>
</dbReference>
<reference evidence="1 2" key="1">
    <citation type="submission" date="2018-07" db="EMBL/GenBank/DDBJ databases">
        <title>Complete Genome and Methylome Analysis of Deinococcus wulumuqiensis NEB 479.</title>
        <authorList>
            <person name="Fomenkov A."/>
            <person name="Luyten Y."/>
            <person name="Vincze T."/>
            <person name="Anton B.P."/>
            <person name="Clark T."/>
            <person name="Roberts R.J."/>
            <person name="Morgan R.D."/>
        </authorList>
    </citation>
    <scope>NUCLEOTIDE SEQUENCE [LARGE SCALE GENOMIC DNA]</scope>
    <source>
        <strain evidence="1 2">NEB 479</strain>
    </source>
</reference>
<dbReference type="Gene3D" id="1.10.1220.10">
    <property type="entry name" value="Met repressor-like"/>
    <property type="match status" value="1"/>
</dbReference>
<name>A0A345IFH3_9DEIO</name>
<organism evidence="1 2">
    <name type="scientific">Deinococcus wulumuqiensis</name>
    <dbReference type="NCBI Taxonomy" id="980427"/>
    <lineage>
        <taxon>Bacteria</taxon>
        <taxon>Thermotogati</taxon>
        <taxon>Deinococcota</taxon>
        <taxon>Deinococci</taxon>
        <taxon>Deinococcales</taxon>
        <taxon>Deinococcaceae</taxon>
        <taxon>Deinococcus</taxon>
    </lineage>
</organism>
<dbReference type="KEGG" id="dwu:DVJ83_03845"/>
<dbReference type="GO" id="GO:0006355">
    <property type="term" value="P:regulation of DNA-templated transcription"/>
    <property type="evidence" value="ECO:0007669"/>
    <property type="project" value="InterPro"/>
</dbReference>
<gene>
    <name evidence="1" type="ORF">DVJ83_03845</name>
</gene>
<dbReference type="AlphaFoldDB" id="A0A345IFH3"/>
<proteinExistence type="predicted"/>
<evidence type="ECO:0000313" key="2">
    <source>
        <dbReference type="Proteomes" id="UP000253744"/>
    </source>
</evidence>